<evidence type="ECO:0000256" key="7">
    <source>
        <dbReference type="HAMAP-Rule" id="MF_00210"/>
    </source>
</evidence>
<feature type="binding site" evidence="7">
    <location>
        <position position="108"/>
    </location>
    <ligand>
        <name>phosphoenolpyruvate</name>
        <dbReference type="ChEBI" id="CHEBI:58702"/>
    </ligand>
</feature>
<comment type="similarity">
    <text evidence="2 7">Belongs to the EPSP synthase family.</text>
</comment>
<dbReference type="InterPro" id="IPR036968">
    <property type="entry name" value="Enolpyruvate_Tfrase_sf"/>
</dbReference>
<dbReference type="PROSITE" id="PS00104">
    <property type="entry name" value="EPSP_SYNTHASE_1"/>
    <property type="match status" value="1"/>
</dbReference>
<dbReference type="GO" id="GO:0005737">
    <property type="term" value="C:cytoplasm"/>
    <property type="evidence" value="ECO:0007669"/>
    <property type="project" value="UniProtKB-SubCell"/>
</dbReference>
<dbReference type="PIRSF" id="PIRSF000505">
    <property type="entry name" value="EPSPS"/>
    <property type="match status" value="1"/>
</dbReference>
<keyword evidence="3 7" id="KW-0028">Amino-acid biosynthesis</keyword>
<dbReference type="PANTHER" id="PTHR21090:SF5">
    <property type="entry name" value="PENTAFUNCTIONAL AROM POLYPEPTIDE"/>
    <property type="match status" value="1"/>
</dbReference>
<keyword evidence="5 7" id="KW-0057">Aromatic amino acid biosynthesis</keyword>
<feature type="binding site" evidence="7">
    <location>
        <position position="39"/>
    </location>
    <ligand>
        <name>3-phosphoshikimate</name>
        <dbReference type="ChEBI" id="CHEBI:145989"/>
    </ligand>
</feature>
<feature type="binding site" evidence="7">
    <location>
        <position position="181"/>
    </location>
    <ligand>
        <name>3-phosphoshikimate</name>
        <dbReference type="ChEBI" id="CHEBI:145989"/>
    </ligand>
</feature>
<organism evidence="9 10">
    <name type="scientific">Salipiger pallidus</name>
    <dbReference type="NCBI Taxonomy" id="1775170"/>
    <lineage>
        <taxon>Bacteria</taxon>
        <taxon>Pseudomonadati</taxon>
        <taxon>Pseudomonadota</taxon>
        <taxon>Alphaproteobacteria</taxon>
        <taxon>Rhodobacterales</taxon>
        <taxon>Roseobacteraceae</taxon>
        <taxon>Salipiger</taxon>
    </lineage>
</organism>
<feature type="binding site" evidence="7">
    <location>
        <position position="409"/>
    </location>
    <ligand>
        <name>phosphoenolpyruvate</name>
        <dbReference type="ChEBI" id="CHEBI:58702"/>
    </ligand>
</feature>
<evidence type="ECO:0000256" key="4">
    <source>
        <dbReference type="ARBA" id="ARBA00022679"/>
    </source>
</evidence>
<dbReference type="InterPro" id="IPR001986">
    <property type="entry name" value="Enolpyruvate_Tfrase_dom"/>
</dbReference>
<feature type="binding site" evidence="7">
    <location>
        <position position="40"/>
    </location>
    <ligand>
        <name>3-phosphoshikimate</name>
        <dbReference type="ChEBI" id="CHEBI:145989"/>
    </ligand>
</feature>
<accession>A0A8J3EGQ9</accession>
<evidence type="ECO:0000313" key="9">
    <source>
        <dbReference type="EMBL" id="GGG72571.1"/>
    </source>
</evidence>
<evidence type="ECO:0000256" key="1">
    <source>
        <dbReference type="ARBA" id="ARBA00004811"/>
    </source>
</evidence>
<reference evidence="9" key="2">
    <citation type="submission" date="2020-09" db="EMBL/GenBank/DDBJ databases">
        <authorList>
            <person name="Sun Q."/>
            <person name="Zhou Y."/>
        </authorList>
    </citation>
    <scope>NUCLEOTIDE SEQUENCE</scope>
    <source>
        <strain evidence="9">CGMCC 1.15762</strain>
    </source>
</reference>
<feature type="binding site" evidence="7">
    <location>
        <position position="333"/>
    </location>
    <ligand>
        <name>3-phosphoshikimate</name>
        <dbReference type="ChEBI" id="CHEBI:145989"/>
    </ligand>
</feature>
<evidence type="ECO:0000259" key="8">
    <source>
        <dbReference type="Pfam" id="PF00275"/>
    </source>
</evidence>
<dbReference type="EMBL" id="BMJV01000004">
    <property type="protein sequence ID" value="GGG72571.1"/>
    <property type="molecule type" value="Genomic_DNA"/>
</dbReference>
<dbReference type="GO" id="GO:0003866">
    <property type="term" value="F:3-phosphoshikimate 1-carboxyvinyltransferase activity"/>
    <property type="evidence" value="ECO:0007669"/>
    <property type="project" value="UniProtKB-UniRule"/>
</dbReference>
<comment type="pathway">
    <text evidence="1 7">Metabolic intermediate biosynthesis; chorismate biosynthesis; chorismate from D-erythrose 4-phosphate and phosphoenolpyruvate: step 6/7.</text>
</comment>
<dbReference type="HAMAP" id="MF_00210">
    <property type="entry name" value="EPSP_synth"/>
    <property type="match status" value="1"/>
</dbReference>
<dbReference type="GO" id="GO:0008652">
    <property type="term" value="P:amino acid biosynthetic process"/>
    <property type="evidence" value="ECO:0007669"/>
    <property type="project" value="UniProtKB-KW"/>
</dbReference>
<feature type="binding site" evidence="7">
    <location>
        <position position="183"/>
    </location>
    <ligand>
        <name>3-phosphoshikimate</name>
        <dbReference type="ChEBI" id="CHEBI:145989"/>
    </ligand>
</feature>
<keyword evidence="4 7" id="KW-0808">Transferase</keyword>
<feature type="binding site" evidence="7">
    <location>
        <position position="39"/>
    </location>
    <ligand>
        <name>phosphoenolpyruvate</name>
        <dbReference type="ChEBI" id="CHEBI:58702"/>
    </ligand>
</feature>
<feature type="binding site" evidence="7">
    <location>
        <position position="136"/>
    </location>
    <ligand>
        <name>phosphoenolpyruvate</name>
        <dbReference type="ChEBI" id="CHEBI:58702"/>
    </ligand>
</feature>
<dbReference type="InterPro" id="IPR006264">
    <property type="entry name" value="EPSP_synthase"/>
</dbReference>
<dbReference type="RefSeq" id="WP_229673147.1">
    <property type="nucleotide sequence ID" value="NZ_BMJV01000004.1"/>
</dbReference>
<feature type="binding site" evidence="7">
    <location>
        <position position="337"/>
    </location>
    <ligand>
        <name>phosphoenolpyruvate</name>
        <dbReference type="ChEBI" id="CHEBI:58702"/>
    </ligand>
</feature>
<evidence type="ECO:0000313" key="10">
    <source>
        <dbReference type="Proteomes" id="UP000617145"/>
    </source>
</evidence>
<dbReference type="SUPFAM" id="SSF55205">
    <property type="entry name" value="EPT/RTPC-like"/>
    <property type="match status" value="1"/>
</dbReference>
<gene>
    <name evidence="7 9" type="primary">aroA</name>
    <name evidence="9" type="ORF">GCM10011415_20830</name>
</gene>
<protein>
    <recommendedName>
        <fullName evidence="7">3-phosphoshikimate 1-carboxyvinyltransferase</fullName>
        <ecNumber evidence="7">2.5.1.19</ecNumber>
    </recommendedName>
    <alternativeName>
        <fullName evidence="7">5-enolpyruvylshikimate-3-phosphate synthase</fullName>
        <shortName evidence="7">EPSP synthase</shortName>
        <shortName evidence="7">EPSPS</shortName>
    </alternativeName>
</protein>
<dbReference type="Gene3D" id="3.65.10.10">
    <property type="entry name" value="Enolpyruvate transferase domain"/>
    <property type="match status" value="2"/>
</dbReference>
<comment type="caution">
    <text evidence="7">Lacks conserved residue(s) required for the propagation of feature annotation.</text>
</comment>
<keyword evidence="10" id="KW-1185">Reference proteome</keyword>
<feature type="binding site" evidence="7">
    <location>
        <position position="182"/>
    </location>
    <ligand>
        <name>3-phosphoshikimate</name>
        <dbReference type="ChEBI" id="CHEBI:145989"/>
    </ligand>
</feature>
<dbReference type="GO" id="GO:0009423">
    <property type="term" value="P:chorismate biosynthetic process"/>
    <property type="evidence" value="ECO:0007669"/>
    <property type="project" value="UniProtKB-UniRule"/>
</dbReference>
<comment type="subunit">
    <text evidence="7">Monomer.</text>
</comment>
<keyword evidence="7" id="KW-0963">Cytoplasm</keyword>
<evidence type="ECO:0000256" key="3">
    <source>
        <dbReference type="ARBA" id="ARBA00022605"/>
    </source>
</evidence>
<dbReference type="EC" id="2.5.1.19" evidence="7"/>
<dbReference type="Pfam" id="PF00275">
    <property type="entry name" value="EPSP_synthase"/>
    <property type="match status" value="2"/>
</dbReference>
<feature type="binding site" evidence="7">
    <location>
        <position position="44"/>
    </location>
    <ligand>
        <name>3-phosphoshikimate</name>
        <dbReference type="ChEBI" id="CHEBI:145989"/>
    </ligand>
</feature>
<comment type="function">
    <text evidence="7">Catalyzes the transfer of the enolpyruvyl moiety of phosphoenolpyruvate (PEP) to the 5-hydroxyl of shikimate-3-phosphate (S3P) to produce enolpyruvyl shikimate-3-phosphate and inorganic phosphate.</text>
</comment>
<dbReference type="InterPro" id="IPR013792">
    <property type="entry name" value="RNA3'P_cycl/enolpyr_Trfase_a/b"/>
</dbReference>
<comment type="catalytic activity">
    <reaction evidence="6">
        <text>3-phosphoshikimate + phosphoenolpyruvate = 5-O-(1-carboxyvinyl)-3-phosphoshikimate + phosphate</text>
        <dbReference type="Rhea" id="RHEA:21256"/>
        <dbReference type="ChEBI" id="CHEBI:43474"/>
        <dbReference type="ChEBI" id="CHEBI:57701"/>
        <dbReference type="ChEBI" id="CHEBI:58702"/>
        <dbReference type="ChEBI" id="CHEBI:145989"/>
        <dbReference type="EC" id="2.5.1.19"/>
    </reaction>
    <physiologicalReaction direction="left-to-right" evidence="6">
        <dbReference type="Rhea" id="RHEA:21257"/>
    </physiologicalReaction>
</comment>
<evidence type="ECO:0000256" key="6">
    <source>
        <dbReference type="ARBA" id="ARBA00044633"/>
    </source>
</evidence>
<dbReference type="CDD" id="cd01556">
    <property type="entry name" value="EPSP_synthase"/>
    <property type="match status" value="1"/>
</dbReference>
<evidence type="ECO:0000256" key="2">
    <source>
        <dbReference type="ARBA" id="ARBA00009948"/>
    </source>
</evidence>
<feature type="domain" description="Enolpyruvate transferase" evidence="8">
    <location>
        <begin position="293"/>
        <end position="418"/>
    </location>
</feature>
<feature type="active site" description="Proton acceptor" evidence="7">
    <location>
        <position position="306"/>
    </location>
</feature>
<feature type="binding site" evidence="7">
    <location>
        <position position="384"/>
    </location>
    <ligand>
        <name>phosphoenolpyruvate</name>
        <dbReference type="ChEBI" id="CHEBI:58702"/>
    </ligand>
</feature>
<feature type="domain" description="Enolpyruvate transferase" evidence="8">
    <location>
        <begin position="27"/>
        <end position="271"/>
    </location>
</feature>
<proteinExistence type="inferred from homology"/>
<feature type="binding site" evidence="7">
    <location>
        <position position="183"/>
    </location>
    <ligand>
        <name>phosphoenolpyruvate</name>
        <dbReference type="ChEBI" id="CHEBI:58702"/>
    </ligand>
</feature>
<comment type="caution">
    <text evidence="9">The sequence shown here is derived from an EMBL/GenBank/DDBJ whole genome shotgun (WGS) entry which is preliminary data.</text>
</comment>
<evidence type="ECO:0000256" key="5">
    <source>
        <dbReference type="ARBA" id="ARBA00023141"/>
    </source>
</evidence>
<dbReference type="UniPathway" id="UPA00053">
    <property type="reaction ID" value="UER00089"/>
</dbReference>
<feature type="binding site" evidence="7">
    <location>
        <position position="329"/>
    </location>
    <ligand>
        <name>3-phosphoshikimate</name>
        <dbReference type="ChEBI" id="CHEBI:145989"/>
    </ligand>
</feature>
<dbReference type="InterPro" id="IPR023193">
    <property type="entry name" value="EPSP_synthase_CS"/>
</dbReference>
<reference evidence="9" key="1">
    <citation type="journal article" date="2014" name="Int. J. Syst. Evol. Microbiol.">
        <title>Complete genome sequence of Corynebacterium casei LMG S-19264T (=DSM 44701T), isolated from a smear-ripened cheese.</title>
        <authorList>
            <consortium name="US DOE Joint Genome Institute (JGI-PGF)"/>
            <person name="Walter F."/>
            <person name="Albersmeier A."/>
            <person name="Kalinowski J."/>
            <person name="Ruckert C."/>
        </authorList>
    </citation>
    <scope>NUCLEOTIDE SEQUENCE</scope>
    <source>
        <strain evidence="9">CGMCC 1.15762</strain>
    </source>
</reference>
<name>A0A8J3EGQ9_9RHOB</name>
<dbReference type="Proteomes" id="UP000617145">
    <property type="component" value="Unassembled WGS sequence"/>
</dbReference>
<feature type="binding site" evidence="7">
    <location>
        <position position="306"/>
    </location>
    <ligand>
        <name>3-phosphoshikimate</name>
        <dbReference type="ChEBI" id="CHEBI:145989"/>
    </ligand>
</feature>
<dbReference type="PANTHER" id="PTHR21090">
    <property type="entry name" value="AROM/DEHYDROQUINATE SYNTHASE"/>
    <property type="match status" value="1"/>
</dbReference>
<dbReference type="AlphaFoldDB" id="A0A8J3EGQ9"/>
<dbReference type="GO" id="GO:0009073">
    <property type="term" value="P:aromatic amino acid family biosynthetic process"/>
    <property type="evidence" value="ECO:0007669"/>
    <property type="project" value="UniProtKB-KW"/>
</dbReference>
<comment type="subcellular location">
    <subcellularLocation>
        <location evidence="7">Cytoplasm</location>
    </subcellularLocation>
</comment>
<sequence length="428" mass="45453">MPETMTLPPIGALAEQAQRVTIHPSERALRGHVRLPGSKSITNRALLIAALSRGTSRICGALRSDDTQHMITALRAFGVSISEGDDLKISPPAQWTASGAPLFLGNAGTAMRFLAAAAVLTNGPVKLDGDRHMRKRPIGPLVSALQAAGVAIEAPTGCPPCTVIGSGRFAGGGLRISGALSSQYISALMMIAPLAERPTTLHIAEPRIDASGYLDVTISVMRAFGAKITRRDAQTIGITNSGYRATRLKVEADASAATYFWAAEALTGGQLDLGIAQSEQPDVMARAIMRRFPELPDHINGAQMQDAVPALAVLSAFSNGDVHFTGISNLRHKECDRLQVLHEGLNRMQPGLATLTGNDLIVHGRPTLGRDALDCEIDPHLDHRMAMSFALAGLRCPGVSILAPGCVNKTFPSYWKRLEDLGVILSFA</sequence>